<evidence type="ECO:0000256" key="4">
    <source>
        <dbReference type="ARBA" id="ARBA00022840"/>
    </source>
</evidence>
<dbReference type="Pfam" id="PF00069">
    <property type="entry name" value="Pkinase"/>
    <property type="match status" value="1"/>
</dbReference>
<dbReference type="GO" id="GO:0007165">
    <property type="term" value="P:signal transduction"/>
    <property type="evidence" value="ECO:0007669"/>
    <property type="project" value="TreeGrafter"/>
</dbReference>
<dbReference type="PROSITE" id="PS00108">
    <property type="entry name" value="PROTEIN_KINASE_ST"/>
    <property type="match status" value="1"/>
</dbReference>
<dbReference type="InterPro" id="IPR052751">
    <property type="entry name" value="Plant_MAPKKK"/>
</dbReference>
<evidence type="ECO:0000259" key="7">
    <source>
        <dbReference type="PROSITE" id="PS50011"/>
    </source>
</evidence>
<dbReference type="AlphaFoldDB" id="A0A7J7G6L7"/>
<evidence type="ECO:0000256" key="1">
    <source>
        <dbReference type="ARBA" id="ARBA00022679"/>
    </source>
</evidence>
<keyword evidence="9" id="KW-1185">Reference proteome</keyword>
<dbReference type="SUPFAM" id="SSF56112">
    <property type="entry name" value="Protein kinase-like (PK-like)"/>
    <property type="match status" value="1"/>
</dbReference>
<dbReference type="Gene3D" id="1.10.510.10">
    <property type="entry name" value="Transferase(Phosphotransferase) domain 1"/>
    <property type="match status" value="1"/>
</dbReference>
<dbReference type="PANTHER" id="PTHR48011">
    <property type="entry name" value="CCR4-NOT TRANSCRIPTIONAL COMPLEX SUBUNIT CAF120-RELATED"/>
    <property type="match status" value="1"/>
</dbReference>
<accession>A0A7J7G6L7</accession>
<comment type="similarity">
    <text evidence="6">Belongs to the protein kinase superfamily.</text>
</comment>
<dbReference type="InterPro" id="IPR008271">
    <property type="entry name" value="Ser/Thr_kinase_AS"/>
</dbReference>
<comment type="caution">
    <text evidence="8">The sequence shown here is derived from an EMBL/GenBank/DDBJ whole genome shotgun (WGS) entry which is preliminary data.</text>
</comment>
<dbReference type="SMART" id="SM00220">
    <property type="entry name" value="S_TKc"/>
    <property type="match status" value="1"/>
</dbReference>
<dbReference type="InterPro" id="IPR011009">
    <property type="entry name" value="Kinase-like_dom_sf"/>
</dbReference>
<protein>
    <recommendedName>
        <fullName evidence="7">Protein kinase domain-containing protein</fullName>
    </recommendedName>
</protein>
<dbReference type="CDD" id="cd06606">
    <property type="entry name" value="STKc_MAPKKK"/>
    <property type="match status" value="1"/>
</dbReference>
<reference evidence="9" key="1">
    <citation type="journal article" date="2020" name="Nat. Commun.">
        <title>Genome assembly of wild tea tree DASZ reveals pedigree and selection history of tea varieties.</title>
        <authorList>
            <person name="Zhang W."/>
            <person name="Zhang Y."/>
            <person name="Qiu H."/>
            <person name="Guo Y."/>
            <person name="Wan H."/>
            <person name="Zhang X."/>
            <person name="Scossa F."/>
            <person name="Alseekh S."/>
            <person name="Zhang Q."/>
            <person name="Wang P."/>
            <person name="Xu L."/>
            <person name="Schmidt M.H."/>
            <person name="Jia X."/>
            <person name="Li D."/>
            <person name="Zhu A."/>
            <person name="Guo F."/>
            <person name="Chen W."/>
            <person name="Ni D."/>
            <person name="Usadel B."/>
            <person name="Fernie A.R."/>
            <person name="Wen W."/>
        </authorList>
    </citation>
    <scope>NUCLEOTIDE SEQUENCE [LARGE SCALE GENOMIC DNA]</scope>
    <source>
        <strain evidence="9">cv. G240</strain>
    </source>
</reference>
<name>A0A7J7G6L7_CAMSI</name>
<keyword evidence="3" id="KW-0418">Kinase</keyword>
<evidence type="ECO:0000256" key="6">
    <source>
        <dbReference type="RuleBase" id="RU000304"/>
    </source>
</evidence>
<dbReference type="GO" id="GO:0005524">
    <property type="term" value="F:ATP binding"/>
    <property type="evidence" value="ECO:0007669"/>
    <property type="project" value="UniProtKB-UniRule"/>
</dbReference>
<evidence type="ECO:0000256" key="5">
    <source>
        <dbReference type="PROSITE-ProRule" id="PRU10141"/>
    </source>
</evidence>
<dbReference type="EMBL" id="JACBKZ010000013">
    <property type="protein sequence ID" value="KAF5935945.1"/>
    <property type="molecule type" value="Genomic_DNA"/>
</dbReference>
<reference evidence="8 9" key="2">
    <citation type="submission" date="2020-07" db="EMBL/GenBank/DDBJ databases">
        <title>Genome assembly of wild tea tree DASZ reveals pedigree and selection history of tea varieties.</title>
        <authorList>
            <person name="Zhang W."/>
        </authorList>
    </citation>
    <scope>NUCLEOTIDE SEQUENCE [LARGE SCALE GENOMIC DNA]</scope>
    <source>
        <strain evidence="9">cv. G240</strain>
        <tissue evidence="8">Leaf</tissue>
    </source>
</reference>
<dbReference type="PROSITE" id="PS50011">
    <property type="entry name" value="PROTEIN_KINASE_DOM"/>
    <property type="match status" value="1"/>
</dbReference>
<dbReference type="GO" id="GO:0004674">
    <property type="term" value="F:protein serine/threonine kinase activity"/>
    <property type="evidence" value="ECO:0007669"/>
    <property type="project" value="UniProtKB-KW"/>
</dbReference>
<dbReference type="InterPro" id="IPR000719">
    <property type="entry name" value="Prot_kinase_dom"/>
</dbReference>
<evidence type="ECO:0000313" key="9">
    <source>
        <dbReference type="Proteomes" id="UP000593564"/>
    </source>
</evidence>
<dbReference type="Proteomes" id="UP000593564">
    <property type="component" value="Unassembled WGS sequence"/>
</dbReference>
<feature type="domain" description="Protein kinase" evidence="7">
    <location>
        <begin position="2"/>
        <end position="278"/>
    </location>
</feature>
<dbReference type="InterPro" id="IPR017441">
    <property type="entry name" value="Protein_kinase_ATP_BS"/>
</dbReference>
<keyword evidence="1" id="KW-0808">Transferase</keyword>
<keyword evidence="6" id="KW-0723">Serine/threonine-protein kinase</keyword>
<proteinExistence type="inferred from homology"/>
<evidence type="ECO:0000313" key="8">
    <source>
        <dbReference type="EMBL" id="KAF5935945.1"/>
    </source>
</evidence>
<keyword evidence="4 5" id="KW-0067">ATP-binding</keyword>
<sequence length="293" mass="32975">MWKKARTLGRGSFGLVSLAISQPNDESKLNLPSLMAVKSAETFQHHSLQKESNLLTELNDCPNILRCYGSFISNDDDNNSVPLYNIILEYASGGSLANRINTSPGGLSDYKIIWYTKSILIGLSHIHKKGYVHCDIKPHNILLVGGSLPFGLRRNKLEQETVKIADFGLAEKAGKKLKIEGTAMYMAPESVVYREYESWADIWSLGCTVLEMITGEPCWKCEPGTETCALLFRIGFTERVPEVPSWVSKEGKDFLRKCLVRDPKSRWTADMLLAHQFVSSKIIIPVRELMKKY</sequence>
<evidence type="ECO:0000256" key="3">
    <source>
        <dbReference type="ARBA" id="ARBA00022777"/>
    </source>
</evidence>
<evidence type="ECO:0000256" key="2">
    <source>
        <dbReference type="ARBA" id="ARBA00022741"/>
    </source>
</evidence>
<organism evidence="8 9">
    <name type="scientific">Camellia sinensis</name>
    <name type="common">Tea plant</name>
    <name type="synonym">Thea sinensis</name>
    <dbReference type="NCBI Taxonomy" id="4442"/>
    <lineage>
        <taxon>Eukaryota</taxon>
        <taxon>Viridiplantae</taxon>
        <taxon>Streptophyta</taxon>
        <taxon>Embryophyta</taxon>
        <taxon>Tracheophyta</taxon>
        <taxon>Spermatophyta</taxon>
        <taxon>Magnoliopsida</taxon>
        <taxon>eudicotyledons</taxon>
        <taxon>Gunneridae</taxon>
        <taxon>Pentapetalae</taxon>
        <taxon>asterids</taxon>
        <taxon>Ericales</taxon>
        <taxon>Theaceae</taxon>
        <taxon>Camellia</taxon>
    </lineage>
</organism>
<feature type="binding site" evidence="5">
    <location>
        <position position="38"/>
    </location>
    <ligand>
        <name>ATP</name>
        <dbReference type="ChEBI" id="CHEBI:30616"/>
    </ligand>
</feature>
<keyword evidence="2 5" id="KW-0547">Nucleotide-binding</keyword>
<dbReference type="PANTHER" id="PTHR48011:SF18">
    <property type="entry name" value="MITOGEN-ACTIVATED PROTEIN KINASE KINASE KINASE 19-RELATED"/>
    <property type="match status" value="1"/>
</dbReference>
<gene>
    <name evidence="8" type="ORF">HYC85_027074</name>
</gene>
<dbReference type="PROSITE" id="PS00107">
    <property type="entry name" value="PROTEIN_KINASE_ATP"/>
    <property type="match status" value="1"/>
</dbReference>